<reference evidence="1 2" key="2">
    <citation type="submission" date="2019-01" db="EMBL/GenBank/DDBJ databases">
        <authorList>
            <person name="Li Y."/>
        </authorList>
    </citation>
    <scope>NUCLEOTIDE SEQUENCE [LARGE SCALE GENOMIC DNA]</scope>
    <source>
        <strain evidence="1 2">SK2B-1</strain>
    </source>
</reference>
<evidence type="ECO:0000313" key="1">
    <source>
        <dbReference type="EMBL" id="RWR19523.1"/>
    </source>
</evidence>
<name>A0A443JGJ2_9RHOB</name>
<evidence type="ECO:0000313" key="2">
    <source>
        <dbReference type="Proteomes" id="UP000284476"/>
    </source>
</evidence>
<dbReference type="Proteomes" id="UP000284476">
    <property type="component" value="Unassembled WGS sequence"/>
</dbReference>
<proteinExistence type="predicted"/>
<reference evidence="1 2" key="1">
    <citation type="submission" date="2019-01" db="EMBL/GenBank/DDBJ databases">
        <title>Sinorhodobacter populi sp. nov. isolated from the symptomatic bark tissue of Populus euramericana canker.</title>
        <authorList>
            <person name="Xu G."/>
        </authorList>
    </citation>
    <scope>NUCLEOTIDE SEQUENCE [LARGE SCALE GENOMIC DNA]</scope>
    <source>
        <strain evidence="1 2">SK2B-1</strain>
    </source>
</reference>
<gene>
    <name evidence="1" type="ORF">D2T30_13470</name>
</gene>
<dbReference type="AlphaFoldDB" id="A0A443JGJ2"/>
<protein>
    <submittedName>
        <fullName evidence="1">YtxH domain-containing protein</fullName>
    </submittedName>
</protein>
<comment type="caution">
    <text evidence="1">The sequence shown here is derived from an EMBL/GenBank/DDBJ whole genome shotgun (WGS) entry which is preliminary data.</text>
</comment>
<sequence>MAKKKSVKNKKKNGKIRYVEVAPQKGGVLGGLKSILPETASGQLLAGVLIGGAITWALSDEKLREKIIRQGVQTFGNLAGALAELKEQIADIQAEVTAGQSGDA</sequence>
<dbReference type="RefSeq" id="WP_128209279.1">
    <property type="nucleotide sequence ID" value="NZ_JBHRSO010000063.1"/>
</dbReference>
<accession>A0A443JGJ2</accession>
<dbReference type="EMBL" id="SAUZ01000015">
    <property type="protein sequence ID" value="RWR19523.1"/>
    <property type="molecule type" value="Genomic_DNA"/>
</dbReference>
<organism evidence="1 2">
    <name type="scientific">Paenirhodobacter populi</name>
    <dbReference type="NCBI Taxonomy" id="2306993"/>
    <lineage>
        <taxon>Bacteria</taxon>
        <taxon>Pseudomonadati</taxon>
        <taxon>Pseudomonadota</taxon>
        <taxon>Alphaproteobacteria</taxon>
        <taxon>Rhodobacterales</taxon>
        <taxon>Rhodobacter group</taxon>
        <taxon>Paenirhodobacter</taxon>
    </lineage>
</organism>